<dbReference type="InterPro" id="IPR025724">
    <property type="entry name" value="GAG-pre-integrase_dom"/>
</dbReference>
<evidence type="ECO:0000256" key="7">
    <source>
        <dbReference type="ARBA" id="ARBA00022842"/>
    </source>
</evidence>
<keyword evidence="3" id="KW-0540">Nuclease</keyword>
<evidence type="ECO:0000259" key="15">
    <source>
        <dbReference type="PROSITE" id="PS50994"/>
    </source>
</evidence>
<comment type="catalytic activity">
    <reaction evidence="14">
        <text>DNA(n) + a 2'-deoxyribonucleoside 5'-triphosphate = DNA(n+1) + diphosphate</text>
        <dbReference type="Rhea" id="RHEA:22508"/>
        <dbReference type="Rhea" id="RHEA-COMP:17339"/>
        <dbReference type="Rhea" id="RHEA-COMP:17340"/>
        <dbReference type="ChEBI" id="CHEBI:33019"/>
        <dbReference type="ChEBI" id="CHEBI:61560"/>
        <dbReference type="ChEBI" id="CHEBI:173112"/>
        <dbReference type="EC" id="2.7.7.7"/>
    </reaction>
</comment>
<keyword evidence="10" id="KW-0695">RNA-directed DNA polymerase</keyword>
<dbReference type="AlphaFoldDB" id="I2FXU8"/>
<accession>I2FXU8</accession>
<dbReference type="SUPFAM" id="SSF53098">
    <property type="entry name" value="Ribonuclease H-like"/>
    <property type="match status" value="1"/>
</dbReference>
<dbReference type="GO" id="GO:0003723">
    <property type="term" value="F:RNA binding"/>
    <property type="evidence" value="ECO:0007669"/>
    <property type="project" value="UniProtKB-KW"/>
</dbReference>
<keyword evidence="11" id="KW-0239">DNA-directed DNA polymerase</keyword>
<evidence type="ECO:0000256" key="6">
    <source>
        <dbReference type="ARBA" id="ARBA00022801"/>
    </source>
</evidence>
<dbReference type="GO" id="GO:0015074">
    <property type="term" value="P:DNA integration"/>
    <property type="evidence" value="ECO:0007669"/>
    <property type="project" value="UniProtKB-KW"/>
</dbReference>
<dbReference type="InterPro" id="IPR036397">
    <property type="entry name" value="RNaseH_sf"/>
</dbReference>
<evidence type="ECO:0000256" key="5">
    <source>
        <dbReference type="ARBA" id="ARBA00022759"/>
    </source>
</evidence>
<evidence type="ECO:0000313" key="16">
    <source>
        <dbReference type="EMBL" id="CCF51741.1"/>
    </source>
</evidence>
<dbReference type="Gene3D" id="3.30.420.10">
    <property type="entry name" value="Ribonuclease H-like superfamily/Ribonuclease H"/>
    <property type="match status" value="1"/>
</dbReference>
<dbReference type="GO" id="GO:0003964">
    <property type="term" value="F:RNA-directed DNA polymerase activity"/>
    <property type="evidence" value="ECO:0007669"/>
    <property type="project" value="UniProtKB-KW"/>
</dbReference>
<comment type="caution">
    <text evidence="16">The sequence shown here is derived from an EMBL/GenBank/DDBJ whole genome shotgun (WGS) entry which is preliminary data.</text>
</comment>
<comment type="catalytic activity">
    <reaction evidence="13">
        <text>DNA(n) + a 2'-deoxyribonucleoside 5'-triphosphate = DNA(n+1) + diphosphate</text>
        <dbReference type="Rhea" id="RHEA:22508"/>
        <dbReference type="Rhea" id="RHEA-COMP:17339"/>
        <dbReference type="Rhea" id="RHEA-COMP:17340"/>
        <dbReference type="ChEBI" id="CHEBI:33019"/>
        <dbReference type="ChEBI" id="CHEBI:61560"/>
        <dbReference type="ChEBI" id="CHEBI:173112"/>
        <dbReference type="EC" id="2.7.7.49"/>
    </reaction>
</comment>
<dbReference type="InterPro" id="IPR001584">
    <property type="entry name" value="Integrase_cat-core"/>
</dbReference>
<evidence type="ECO:0000256" key="8">
    <source>
        <dbReference type="ARBA" id="ARBA00022884"/>
    </source>
</evidence>
<dbReference type="GO" id="GO:0003887">
    <property type="term" value="F:DNA-directed DNA polymerase activity"/>
    <property type="evidence" value="ECO:0007669"/>
    <property type="project" value="UniProtKB-KW"/>
</dbReference>
<sequence>MPEPTVSLTFTSRMVNATHSYGMCNKANLWHWRLGHASHDAIMQTCTVTLSHDIPLNTATEPETPCDICVHSKATAKNTTHPRQLGTPLELVSMDVMGPLHGNAKFVYILIIHDTFSGMIWVWGLTSKKEASQEAAWWLLEMHVATHKELSEVIIDQGIKEVQVNQGELWSKVFQDLCSSMGVKIMASPTQHHTDNTFTEWAIQTIQKIMCSLLYDSRMDEHWWPHAIAQAAFIHNRLTGSTCGNVTPYELFYTECPELCHIWCFGCMAYVILRGNTRLTWLRDHAVVSKHLCPCALQGRYLGFSDAPHTIKGHKVWLPELNHSHYQGHPFLRTGTIRHSRSSPTHTCHHRGP</sequence>
<dbReference type="PANTHER" id="PTHR42648">
    <property type="entry name" value="TRANSPOSASE, PUTATIVE-RELATED"/>
    <property type="match status" value="1"/>
</dbReference>
<reference evidence="16 17" key="1">
    <citation type="journal article" date="2012" name="Plant Cell">
        <title>Genome comparison of barley and maize smut fungi reveals targeted loss of RNA silencing components and species-specific presence of transposable elements.</title>
        <authorList>
            <person name="Laurie J.D."/>
            <person name="Ali S."/>
            <person name="Linning R."/>
            <person name="Mannhaupt G."/>
            <person name="Wong P."/>
            <person name="Gueldener U."/>
            <person name="Muensterkoetter M."/>
            <person name="Moore R."/>
            <person name="Kahmann R."/>
            <person name="Bakkeren G."/>
            <person name="Schirawski J."/>
        </authorList>
    </citation>
    <scope>NUCLEOTIDE SEQUENCE [LARGE SCALE GENOMIC DNA]</scope>
    <source>
        <strain evidence="17">Uh4875-4</strain>
    </source>
</reference>
<dbReference type="InterPro" id="IPR012337">
    <property type="entry name" value="RNaseH-like_sf"/>
</dbReference>
<dbReference type="PROSITE" id="PS50994">
    <property type="entry name" value="INTEGRASE"/>
    <property type="match status" value="1"/>
</dbReference>
<keyword evidence="8" id="KW-0694">RNA-binding</keyword>
<dbReference type="GO" id="GO:0032196">
    <property type="term" value="P:transposition"/>
    <property type="evidence" value="ECO:0007669"/>
    <property type="project" value="UniProtKB-KW"/>
</dbReference>
<evidence type="ECO:0000256" key="14">
    <source>
        <dbReference type="ARBA" id="ARBA00049244"/>
    </source>
</evidence>
<dbReference type="InterPro" id="IPR039537">
    <property type="entry name" value="Retrotran_Ty1/copia-like"/>
</dbReference>
<evidence type="ECO:0000256" key="12">
    <source>
        <dbReference type="ARBA" id="ARBA00023172"/>
    </source>
</evidence>
<evidence type="ECO:0000256" key="3">
    <source>
        <dbReference type="ARBA" id="ARBA00022722"/>
    </source>
</evidence>
<evidence type="ECO:0000256" key="10">
    <source>
        <dbReference type="ARBA" id="ARBA00022918"/>
    </source>
</evidence>
<dbReference type="PANTHER" id="PTHR42648:SF11">
    <property type="entry name" value="TRANSPOSON TY4-P GAG-POL POLYPROTEIN"/>
    <property type="match status" value="1"/>
</dbReference>
<evidence type="ECO:0000256" key="9">
    <source>
        <dbReference type="ARBA" id="ARBA00022908"/>
    </source>
</evidence>
<keyword evidence="1" id="KW-0815">Transposition</keyword>
<keyword evidence="17" id="KW-1185">Reference proteome</keyword>
<dbReference type="Proteomes" id="UP000006174">
    <property type="component" value="Unassembled WGS sequence"/>
</dbReference>
<dbReference type="GO" id="GO:0005634">
    <property type="term" value="C:nucleus"/>
    <property type="evidence" value="ECO:0007669"/>
    <property type="project" value="UniProtKB-ARBA"/>
</dbReference>
<gene>
    <name evidence="16" type="ORF">UHOR_15096</name>
</gene>
<proteinExistence type="predicted"/>
<keyword evidence="11" id="KW-0808">Transferase</keyword>
<organism evidence="16 17">
    <name type="scientific">Ustilago hordei</name>
    <name type="common">Barley covered smut fungus</name>
    <dbReference type="NCBI Taxonomy" id="120017"/>
    <lineage>
        <taxon>Eukaryota</taxon>
        <taxon>Fungi</taxon>
        <taxon>Dikarya</taxon>
        <taxon>Basidiomycota</taxon>
        <taxon>Ustilaginomycotina</taxon>
        <taxon>Ustilaginomycetes</taxon>
        <taxon>Ustilaginales</taxon>
        <taxon>Ustilaginaceae</taxon>
        <taxon>Ustilago</taxon>
    </lineage>
</organism>
<evidence type="ECO:0000256" key="1">
    <source>
        <dbReference type="ARBA" id="ARBA00022578"/>
    </source>
</evidence>
<keyword evidence="5" id="KW-0255">Endonuclease</keyword>
<keyword evidence="12" id="KW-0233">DNA recombination</keyword>
<keyword evidence="6" id="KW-0378">Hydrolase</keyword>
<feature type="domain" description="Integrase catalytic" evidence="15">
    <location>
        <begin position="84"/>
        <end position="256"/>
    </location>
</feature>
<protein>
    <recommendedName>
        <fullName evidence="15">Integrase catalytic domain-containing protein</fullName>
    </recommendedName>
</protein>
<dbReference type="eggNOG" id="KOG0017">
    <property type="taxonomic scope" value="Eukaryota"/>
</dbReference>
<evidence type="ECO:0000256" key="4">
    <source>
        <dbReference type="ARBA" id="ARBA00022723"/>
    </source>
</evidence>
<name>I2FXU8_USTHO</name>
<dbReference type="Pfam" id="PF13976">
    <property type="entry name" value="gag_pre-integrs"/>
    <property type="match status" value="1"/>
</dbReference>
<keyword evidence="4" id="KW-0479">Metal-binding</keyword>
<dbReference type="EMBL" id="CAGI01000167">
    <property type="protein sequence ID" value="CCF51741.1"/>
    <property type="molecule type" value="Genomic_DNA"/>
</dbReference>
<dbReference type="GO" id="GO:0006310">
    <property type="term" value="P:DNA recombination"/>
    <property type="evidence" value="ECO:0007669"/>
    <property type="project" value="UniProtKB-KW"/>
</dbReference>
<evidence type="ECO:0000313" key="17">
    <source>
        <dbReference type="Proteomes" id="UP000006174"/>
    </source>
</evidence>
<keyword evidence="9" id="KW-0229">DNA integration</keyword>
<dbReference type="GO" id="GO:0046872">
    <property type="term" value="F:metal ion binding"/>
    <property type="evidence" value="ECO:0007669"/>
    <property type="project" value="UniProtKB-KW"/>
</dbReference>
<evidence type="ECO:0000256" key="13">
    <source>
        <dbReference type="ARBA" id="ARBA00048173"/>
    </source>
</evidence>
<dbReference type="STRING" id="1128400.I2FXU8"/>
<evidence type="ECO:0000256" key="11">
    <source>
        <dbReference type="ARBA" id="ARBA00022932"/>
    </source>
</evidence>
<evidence type="ECO:0000256" key="2">
    <source>
        <dbReference type="ARBA" id="ARBA00022695"/>
    </source>
</evidence>
<dbReference type="HOGENOM" id="CLU_067404_0_0_1"/>
<dbReference type="GO" id="GO:0016787">
    <property type="term" value="F:hydrolase activity"/>
    <property type="evidence" value="ECO:0007669"/>
    <property type="project" value="UniProtKB-KW"/>
</dbReference>
<keyword evidence="7" id="KW-0460">Magnesium</keyword>
<dbReference type="GO" id="GO:0004519">
    <property type="term" value="F:endonuclease activity"/>
    <property type="evidence" value="ECO:0007669"/>
    <property type="project" value="UniProtKB-KW"/>
</dbReference>
<keyword evidence="2" id="KW-0548">Nucleotidyltransferase</keyword>